<protein>
    <recommendedName>
        <fullName evidence="3">DUF4380 domain-containing protein</fullName>
    </recommendedName>
</protein>
<dbReference type="EMBL" id="FNON01000005">
    <property type="protein sequence ID" value="SDY42791.1"/>
    <property type="molecule type" value="Genomic_DNA"/>
</dbReference>
<keyword evidence="2" id="KW-1185">Reference proteome</keyword>
<evidence type="ECO:0008006" key="3">
    <source>
        <dbReference type="Google" id="ProtNLM"/>
    </source>
</evidence>
<accession>A0A1H3JSC2</accession>
<proteinExistence type="predicted"/>
<evidence type="ECO:0000313" key="1">
    <source>
        <dbReference type="EMBL" id="SDY42791.1"/>
    </source>
</evidence>
<organism evidence="1 2">
    <name type="scientific">Amycolatopsis xylanica</name>
    <dbReference type="NCBI Taxonomy" id="589385"/>
    <lineage>
        <taxon>Bacteria</taxon>
        <taxon>Bacillati</taxon>
        <taxon>Actinomycetota</taxon>
        <taxon>Actinomycetes</taxon>
        <taxon>Pseudonocardiales</taxon>
        <taxon>Pseudonocardiaceae</taxon>
        <taxon>Amycolatopsis</taxon>
    </lineage>
</organism>
<dbReference type="AlphaFoldDB" id="A0A1H3JSC2"/>
<dbReference type="Proteomes" id="UP000199515">
    <property type="component" value="Unassembled WGS sequence"/>
</dbReference>
<dbReference type="Pfam" id="PF14315">
    <property type="entry name" value="DUF4380"/>
    <property type="match status" value="1"/>
</dbReference>
<sequence length="278" mass="30218">MVEVRWLDNGILRLGFVPALGGRLLSLIFDGKEVLWRNASLLDDSLQPIGHTPKPVSGTMGDWVNYGGDKTWPAPQDEWCGPPDPILDSGPYTVSGELVLTSAPDPRTGLRLSRQFTLLPDASSFHLRLTAVNISPRPVRWALWNVTQLPPGVVHVGLDGEVVELIGSVEHRDGVIPVQSTVGKLGFPGSTGWVTHFGHEVSLTQRFAVDLGAEYPDSGSPLEVWLESPQPEPISWLGGLNPPDHIVECEVLGPITTLAPGERTMLDIDYELANRHSA</sequence>
<reference evidence="1 2" key="1">
    <citation type="submission" date="2016-10" db="EMBL/GenBank/DDBJ databases">
        <authorList>
            <person name="de Groot N.N."/>
        </authorList>
    </citation>
    <scope>NUCLEOTIDE SEQUENCE [LARGE SCALE GENOMIC DNA]</scope>
    <source>
        <strain evidence="1 2">CPCC 202699</strain>
    </source>
</reference>
<dbReference type="RefSeq" id="WP_091292806.1">
    <property type="nucleotide sequence ID" value="NZ_FNON01000005.1"/>
</dbReference>
<dbReference type="InterPro" id="IPR025488">
    <property type="entry name" value="DUF4380"/>
</dbReference>
<dbReference type="OrthoDB" id="174931at2"/>
<evidence type="ECO:0000313" key="2">
    <source>
        <dbReference type="Proteomes" id="UP000199515"/>
    </source>
</evidence>
<gene>
    <name evidence="1" type="ORF">SAMN05421504_105524</name>
</gene>
<name>A0A1H3JSC2_9PSEU</name>
<dbReference type="STRING" id="589385.SAMN05421504_105524"/>